<proteinExistence type="predicted"/>
<evidence type="ECO:0000313" key="2">
    <source>
        <dbReference type="Proteomes" id="UP000004416"/>
    </source>
</evidence>
<organism evidence="1 2">
    <name type="scientific">Desulfitobacterium hafniense DP7</name>
    <dbReference type="NCBI Taxonomy" id="537010"/>
    <lineage>
        <taxon>Bacteria</taxon>
        <taxon>Bacillati</taxon>
        <taxon>Bacillota</taxon>
        <taxon>Clostridia</taxon>
        <taxon>Eubacteriales</taxon>
        <taxon>Desulfitobacteriaceae</taxon>
        <taxon>Desulfitobacterium</taxon>
    </lineage>
</organism>
<name>G9XML6_DESHA</name>
<dbReference type="HOGENOM" id="CLU_1903296_0_0_9"/>
<dbReference type="AlphaFoldDB" id="G9XML6"/>
<evidence type="ECO:0000313" key="1">
    <source>
        <dbReference type="EMBL" id="EHL07045.1"/>
    </source>
</evidence>
<accession>G9XML6</accession>
<protein>
    <submittedName>
        <fullName evidence="1">Uncharacterized protein</fullName>
    </submittedName>
</protein>
<comment type="caution">
    <text evidence="1">The sequence shown here is derived from an EMBL/GenBank/DDBJ whole genome shotgun (WGS) entry which is preliminary data.</text>
</comment>
<sequence>MALDQERMAPCHQPKIIALAKVIRKAGRGAATDWRSIRQKETTAAQGPKERMYSTTWLMSIEESKMKTDPSPVLRGGTIKQMITARIMTAQTTRFRYFFDHLCSFIDITSFLPTWHNMLRAARESNSPLAALL</sequence>
<gene>
    <name evidence="1" type="ORF">HMPREF0322_02203</name>
</gene>
<reference evidence="1 2" key="1">
    <citation type="submission" date="2011-08" db="EMBL/GenBank/DDBJ databases">
        <authorList>
            <person name="Weinstock G."/>
            <person name="Sodergren E."/>
            <person name="Clifton S."/>
            <person name="Fulton L."/>
            <person name="Fulton B."/>
            <person name="Courtney L."/>
            <person name="Fronick C."/>
            <person name="Harrison M."/>
            <person name="Strong C."/>
            <person name="Farmer C."/>
            <person name="Delahaunty K."/>
            <person name="Markovic C."/>
            <person name="Hall O."/>
            <person name="Minx P."/>
            <person name="Tomlinson C."/>
            <person name="Mitreva M."/>
            <person name="Hou S."/>
            <person name="Chen J."/>
            <person name="Wollam A."/>
            <person name="Pepin K.H."/>
            <person name="Johnson M."/>
            <person name="Bhonagiri V."/>
            <person name="Zhang X."/>
            <person name="Suruliraj S."/>
            <person name="Warren W."/>
            <person name="Chinwalla A."/>
            <person name="Mardis E.R."/>
            <person name="Wilson R.K."/>
        </authorList>
    </citation>
    <scope>NUCLEOTIDE SEQUENCE [LARGE SCALE GENOMIC DNA]</scope>
    <source>
        <strain evidence="1 2">DP7</strain>
    </source>
</reference>
<dbReference type="EMBL" id="AFZX01000052">
    <property type="protein sequence ID" value="EHL07045.1"/>
    <property type="molecule type" value="Genomic_DNA"/>
</dbReference>
<dbReference type="Proteomes" id="UP000004416">
    <property type="component" value="Unassembled WGS sequence"/>
</dbReference>